<dbReference type="SUPFAM" id="SSF48239">
    <property type="entry name" value="Terpenoid cyclases/Protein prenyltransferases"/>
    <property type="match status" value="1"/>
</dbReference>
<dbReference type="InterPro" id="IPR050148">
    <property type="entry name" value="Terpene_synthase-like"/>
</dbReference>
<keyword evidence="8" id="KW-1185">Reference proteome</keyword>
<dbReference type="Proteomes" id="UP001374535">
    <property type="component" value="Chromosome 8"/>
</dbReference>
<organism evidence="7 8">
    <name type="scientific">Vigna mungo</name>
    <name type="common">Black gram</name>
    <name type="synonym">Phaseolus mungo</name>
    <dbReference type="NCBI Taxonomy" id="3915"/>
    <lineage>
        <taxon>Eukaryota</taxon>
        <taxon>Viridiplantae</taxon>
        <taxon>Streptophyta</taxon>
        <taxon>Embryophyta</taxon>
        <taxon>Tracheophyta</taxon>
        <taxon>Spermatophyta</taxon>
        <taxon>Magnoliopsida</taxon>
        <taxon>eudicotyledons</taxon>
        <taxon>Gunneridae</taxon>
        <taxon>Pentapetalae</taxon>
        <taxon>rosids</taxon>
        <taxon>fabids</taxon>
        <taxon>Fabales</taxon>
        <taxon>Fabaceae</taxon>
        <taxon>Papilionoideae</taxon>
        <taxon>50 kb inversion clade</taxon>
        <taxon>NPAAA clade</taxon>
        <taxon>indigoferoid/millettioid clade</taxon>
        <taxon>Phaseoleae</taxon>
        <taxon>Vigna</taxon>
    </lineage>
</organism>
<dbReference type="InterPro" id="IPR008930">
    <property type="entry name" value="Terpenoid_cyclase/PrenylTrfase"/>
</dbReference>
<evidence type="ECO:0000259" key="5">
    <source>
        <dbReference type="Pfam" id="PF01397"/>
    </source>
</evidence>
<dbReference type="SFLD" id="SFLDG01019">
    <property type="entry name" value="Terpene_Cyclase_Like_1_C_Termi"/>
    <property type="match status" value="1"/>
</dbReference>
<dbReference type="SFLD" id="SFLDS00005">
    <property type="entry name" value="Isoprenoid_Synthase_Type_I"/>
    <property type="match status" value="1"/>
</dbReference>
<evidence type="ECO:0000259" key="6">
    <source>
        <dbReference type="Pfam" id="PF03936"/>
    </source>
</evidence>
<dbReference type="InterPro" id="IPR008949">
    <property type="entry name" value="Isoprenoid_synthase_dom_sf"/>
</dbReference>
<evidence type="ECO:0000256" key="1">
    <source>
        <dbReference type="ARBA" id="ARBA00001946"/>
    </source>
</evidence>
<dbReference type="GO" id="GO:0000287">
    <property type="term" value="F:magnesium ion binding"/>
    <property type="evidence" value="ECO:0007669"/>
    <property type="project" value="InterPro"/>
</dbReference>
<dbReference type="Gene3D" id="1.10.600.10">
    <property type="entry name" value="Farnesyl Diphosphate Synthase"/>
    <property type="match status" value="1"/>
</dbReference>
<dbReference type="PANTHER" id="PTHR31225:SF98">
    <property type="entry name" value="TERPENE SYNTHASE 9-RELATED"/>
    <property type="match status" value="1"/>
</dbReference>
<feature type="domain" description="Terpene synthase N-terminal" evidence="5">
    <location>
        <begin position="50"/>
        <end position="235"/>
    </location>
</feature>
<evidence type="ECO:0000313" key="7">
    <source>
        <dbReference type="EMBL" id="WVZ01636.1"/>
    </source>
</evidence>
<proteinExistence type="predicted"/>
<dbReference type="Pfam" id="PF01397">
    <property type="entry name" value="Terpene_synth"/>
    <property type="match status" value="1"/>
</dbReference>
<evidence type="ECO:0000313" key="8">
    <source>
        <dbReference type="Proteomes" id="UP001374535"/>
    </source>
</evidence>
<dbReference type="Gene3D" id="1.50.10.130">
    <property type="entry name" value="Terpene synthase, N-terminal domain"/>
    <property type="match status" value="1"/>
</dbReference>
<evidence type="ECO:0000256" key="2">
    <source>
        <dbReference type="ARBA" id="ARBA00022723"/>
    </source>
</evidence>
<dbReference type="GO" id="GO:0010333">
    <property type="term" value="F:terpene synthase activity"/>
    <property type="evidence" value="ECO:0007669"/>
    <property type="project" value="InterPro"/>
</dbReference>
<protein>
    <submittedName>
        <fullName evidence="7">Uncharacterized protein</fullName>
    </submittedName>
</protein>
<gene>
    <name evidence="7" type="ORF">V8G54_027705</name>
</gene>
<evidence type="ECO:0000256" key="3">
    <source>
        <dbReference type="ARBA" id="ARBA00022842"/>
    </source>
</evidence>
<keyword evidence="3" id="KW-0460">Magnesium</keyword>
<feature type="domain" description="Terpene synthase metal-binding" evidence="6">
    <location>
        <begin position="294"/>
        <end position="532"/>
    </location>
</feature>
<dbReference type="Pfam" id="PF03936">
    <property type="entry name" value="Terpene_synth_C"/>
    <property type="match status" value="1"/>
</dbReference>
<dbReference type="EMBL" id="CP144693">
    <property type="protein sequence ID" value="WVZ01636.1"/>
    <property type="molecule type" value="Genomic_DNA"/>
</dbReference>
<dbReference type="InterPro" id="IPR001906">
    <property type="entry name" value="Terpene_synth_N"/>
</dbReference>
<comment type="cofactor">
    <cofactor evidence="1">
        <name>Mg(2+)</name>
        <dbReference type="ChEBI" id="CHEBI:18420"/>
    </cofactor>
</comment>
<dbReference type="CDD" id="cd00684">
    <property type="entry name" value="Terpene_cyclase_plant_C1"/>
    <property type="match status" value="1"/>
</dbReference>
<dbReference type="InterPro" id="IPR034741">
    <property type="entry name" value="Terpene_cyclase-like_1_C"/>
</dbReference>
<dbReference type="PANTHER" id="PTHR31225">
    <property type="entry name" value="OS04G0344100 PROTEIN-RELATED"/>
    <property type="match status" value="1"/>
</dbReference>
<keyword evidence="4" id="KW-0456">Lyase</keyword>
<reference evidence="7 8" key="1">
    <citation type="journal article" date="2023" name="Life. Sci Alliance">
        <title>Evolutionary insights into 3D genome organization and epigenetic landscape of Vigna mungo.</title>
        <authorList>
            <person name="Junaid A."/>
            <person name="Singh B."/>
            <person name="Bhatia S."/>
        </authorList>
    </citation>
    <scope>NUCLEOTIDE SEQUENCE [LARGE SCALE GENOMIC DNA]</scope>
    <source>
        <strain evidence="7">Urdbean</strain>
    </source>
</reference>
<dbReference type="InterPro" id="IPR036965">
    <property type="entry name" value="Terpene_synth_N_sf"/>
</dbReference>
<dbReference type="FunFam" id="1.10.600.10:FF:000007">
    <property type="entry name" value="Isoprene synthase, chloroplastic"/>
    <property type="match status" value="1"/>
</dbReference>
<name>A0AAQ3RRN2_VIGMU</name>
<dbReference type="AlphaFoldDB" id="A0AAQ3RRN2"/>
<dbReference type="SUPFAM" id="SSF48576">
    <property type="entry name" value="Terpenoid synthases"/>
    <property type="match status" value="1"/>
</dbReference>
<dbReference type="GO" id="GO:0016102">
    <property type="term" value="P:diterpenoid biosynthetic process"/>
    <property type="evidence" value="ECO:0007669"/>
    <property type="project" value="InterPro"/>
</dbReference>
<dbReference type="InterPro" id="IPR044814">
    <property type="entry name" value="Terpene_cyclase_plant_C1"/>
</dbReference>
<sequence length="603" mass="70345">MESNVWGLPCSLSSTQAPSISSTKLVRDANKHHIPFRTPPSFNPTPSFTHEFIHSLPNNLSRETLQERAAELEEKVRLMMNATEMEPLSLLEMIDDIERLGLFFRFQDWINKALLILVSIENFKHRTTKSLHETALFFRILRRHGFHVSQGTLFQQLFFVVHADIFMSFKDEEGKFKAEISNDVEGMLSLYEASYLTLEGESLWEGNAFSKTHLMNLMEEISMDAKMAEKVRHLLEGLPYHKSCCRIVAQHYINTYDKTEPHNLLLLELAKLEFNMEQSSYQNELKELSRWWSDIGLSRKLKFARDRLVEIFIWTVAIFPEPQSAIYRNAISKLTILVPYLDDIYDIYGTLDELELFTYAIERWNVNSINTLPDYMVLCFLAIYNTVNGLAYDIFKERGINCLPYLTKSLSDLCKAYLQEAKWFHNKIIPPFDKFIENARISISAGFIITHVYFLISQDITKEVIHSLTNNDHDLLRSVYTLFRLSNDLGTSTDEIERGETSNSIVSYMHETGLPEENVRQYFKTLMEKEWKNLNKYLVMDSIFPKSFVQFVINVVRSGHFVYQHGDGFGRQNNITKSTIKSILMYPFQLMCHDDVEKIKFEN</sequence>
<keyword evidence="2" id="KW-0479">Metal-binding</keyword>
<evidence type="ECO:0000256" key="4">
    <source>
        <dbReference type="ARBA" id="ARBA00023239"/>
    </source>
</evidence>
<accession>A0AAQ3RRN2</accession>
<dbReference type="InterPro" id="IPR005630">
    <property type="entry name" value="Terpene_synthase_metal-bd"/>
</dbReference>